<name>A0A5B7J9Q6_PORTR</name>
<comment type="caution">
    <text evidence="1">The sequence shown here is derived from an EMBL/GenBank/DDBJ whole genome shotgun (WGS) entry which is preliminary data.</text>
</comment>
<evidence type="ECO:0000313" key="2">
    <source>
        <dbReference type="Proteomes" id="UP000324222"/>
    </source>
</evidence>
<reference evidence="1 2" key="1">
    <citation type="submission" date="2019-05" db="EMBL/GenBank/DDBJ databases">
        <title>Another draft genome of Portunus trituberculatus and its Hox gene families provides insights of decapod evolution.</title>
        <authorList>
            <person name="Jeong J.-H."/>
            <person name="Song I."/>
            <person name="Kim S."/>
            <person name="Choi T."/>
            <person name="Kim D."/>
            <person name="Ryu S."/>
            <person name="Kim W."/>
        </authorList>
    </citation>
    <scope>NUCLEOTIDE SEQUENCE [LARGE SCALE GENOMIC DNA]</scope>
    <source>
        <tissue evidence="1">Muscle</tissue>
    </source>
</reference>
<keyword evidence="2" id="KW-1185">Reference proteome</keyword>
<dbReference type="PANTHER" id="PTHR47510">
    <property type="entry name" value="REVERSE TRANSCRIPTASE DOMAIN-CONTAINING PROTEIN"/>
    <property type="match status" value="1"/>
</dbReference>
<evidence type="ECO:0000313" key="1">
    <source>
        <dbReference type="EMBL" id="MPC91415.1"/>
    </source>
</evidence>
<dbReference type="Proteomes" id="UP000324222">
    <property type="component" value="Unassembled WGS sequence"/>
</dbReference>
<evidence type="ECO:0008006" key="3">
    <source>
        <dbReference type="Google" id="ProtNLM"/>
    </source>
</evidence>
<dbReference type="InterPro" id="IPR036691">
    <property type="entry name" value="Endo/exonu/phosph_ase_sf"/>
</dbReference>
<sequence>MAKVGGFAEGGVAFPTILQANVQSMSGKVEDLSKRLEEKEVDVCAVTNGRIKDTDNSKVPGYSLWAVGRGDVALYVRDDITSTKLPIQAPAGLEVLWVRLDSRGLPGDVSCMVFCVVYHPHAHTSTLTAPLITHLLEVVTGIYSREPDTGIIILGAFRDFPEHKLPLDLNLQQVVNKPTQRDTEVIVTNLSHYYKKPKILRPIASSPHKTVYWVPK</sequence>
<accession>A0A5B7J9Q6</accession>
<dbReference type="PANTHER" id="PTHR47510:SF3">
    <property type="entry name" value="ENDO_EXONUCLEASE_PHOSPHATASE DOMAIN-CONTAINING PROTEIN"/>
    <property type="match status" value="1"/>
</dbReference>
<dbReference type="OrthoDB" id="29853at2759"/>
<dbReference type="Gene3D" id="3.60.10.10">
    <property type="entry name" value="Endonuclease/exonuclease/phosphatase"/>
    <property type="match status" value="1"/>
</dbReference>
<gene>
    <name evidence="1" type="ORF">E2C01_086450</name>
</gene>
<proteinExistence type="predicted"/>
<protein>
    <recommendedName>
        <fullName evidence="3">Endonuclease/exonuclease/phosphatase domain-containing protein</fullName>
    </recommendedName>
</protein>
<dbReference type="AlphaFoldDB" id="A0A5B7J9Q6"/>
<organism evidence="1 2">
    <name type="scientific">Portunus trituberculatus</name>
    <name type="common">Swimming crab</name>
    <name type="synonym">Neptunus trituberculatus</name>
    <dbReference type="NCBI Taxonomy" id="210409"/>
    <lineage>
        <taxon>Eukaryota</taxon>
        <taxon>Metazoa</taxon>
        <taxon>Ecdysozoa</taxon>
        <taxon>Arthropoda</taxon>
        <taxon>Crustacea</taxon>
        <taxon>Multicrustacea</taxon>
        <taxon>Malacostraca</taxon>
        <taxon>Eumalacostraca</taxon>
        <taxon>Eucarida</taxon>
        <taxon>Decapoda</taxon>
        <taxon>Pleocyemata</taxon>
        <taxon>Brachyura</taxon>
        <taxon>Eubrachyura</taxon>
        <taxon>Portunoidea</taxon>
        <taxon>Portunidae</taxon>
        <taxon>Portuninae</taxon>
        <taxon>Portunus</taxon>
    </lineage>
</organism>
<dbReference type="EMBL" id="VSRR010087692">
    <property type="protein sequence ID" value="MPC91415.1"/>
    <property type="molecule type" value="Genomic_DNA"/>
</dbReference>
<dbReference type="SUPFAM" id="SSF56219">
    <property type="entry name" value="DNase I-like"/>
    <property type="match status" value="1"/>
</dbReference>